<dbReference type="InterPro" id="IPR041657">
    <property type="entry name" value="HTH_17"/>
</dbReference>
<proteinExistence type="predicted"/>
<dbReference type="Pfam" id="PF12728">
    <property type="entry name" value="HTH_17"/>
    <property type="match status" value="1"/>
</dbReference>
<dbReference type="GO" id="GO:0003677">
    <property type="term" value="F:DNA binding"/>
    <property type="evidence" value="ECO:0007669"/>
    <property type="project" value="UniProtKB-KW"/>
</dbReference>
<gene>
    <name evidence="2" type="ORF">D5S18_25000</name>
</gene>
<comment type="caution">
    <text evidence="2">The sequence shown here is derived from an EMBL/GenBank/DDBJ whole genome shotgun (WGS) entry which is preliminary data.</text>
</comment>
<dbReference type="AlphaFoldDB" id="A0A3A4K1L2"/>
<name>A0A3A4K1L2_9NOCA</name>
<dbReference type="Proteomes" id="UP000266677">
    <property type="component" value="Unassembled WGS sequence"/>
</dbReference>
<sequence>MAGEAIGRHHEGRPAGMGCRVMTRARTPDDLATPVAVQISYSVKQAAAATGMSEWTIRDLVRRNRLAARYAGSQILVDAESLASYYNSLPSERQVERECAANRRSA</sequence>
<protein>
    <submittedName>
        <fullName evidence="2">DNA-binding protein</fullName>
    </submittedName>
</protein>
<keyword evidence="2" id="KW-0238">DNA-binding</keyword>
<dbReference type="EMBL" id="QZFU01000033">
    <property type="protein sequence ID" value="RJO71432.1"/>
    <property type="molecule type" value="Genomic_DNA"/>
</dbReference>
<accession>A0A3A4K1L2</accession>
<organism evidence="2 3">
    <name type="scientific">Nocardia panacis</name>
    <dbReference type="NCBI Taxonomy" id="2340916"/>
    <lineage>
        <taxon>Bacteria</taxon>
        <taxon>Bacillati</taxon>
        <taxon>Actinomycetota</taxon>
        <taxon>Actinomycetes</taxon>
        <taxon>Mycobacteriales</taxon>
        <taxon>Nocardiaceae</taxon>
        <taxon>Nocardia</taxon>
    </lineage>
</organism>
<evidence type="ECO:0000313" key="2">
    <source>
        <dbReference type="EMBL" id="RJO71432.1"/>
    </source>
</evidence>
<evidence type="ECO:0000313" key="3">
    <source>
        <dbReference type="Proteomes" id="UP000266677"/>
    </source>
</evidence>
<keyword evidence="3" id="KW-1185">Reference proteome</keyword>
<feature type="domain" description="Helix-turn-helix" evidence="1">
    <location>
        <begin position="41"/>
        <end position="87"/>
    </location>
</feature>
<reference evidence="2 3" key="1">
    <citation type="submission" date="2018-09" db="EMBL/GenBank/DDBJ databases">
        <title>YIM PH21274 draft genome.</title>
        <authorList>
            <person name="Miao C."/>
        </authorList>
    </citation>
    <scope>NUCLEOTIDE SEQUENCE [LARGE SCALE GENOMIC DNA]</scope>
    <source>
        <strain evidence="2 3">YIM PH 21724</strain>
    </source>
</reference>
<evidence type="ECO:0000259" key="1">
    <source>
        <dbReference type="Pfam" id="PF12728"/>
    </source>
</evidence>